<dbReference type="InterPro" id="IPR043744">
    <property type="entry name" value="DUF5689"/>
</dbReference>
<sequence length="457" mass="49770">MGYYKDKCSGVCILLLGLIVLSACVKNKNFNAPAPDCYSVPSPNMSLNELKALYVDKTVQIQEDWIVEGCIVSSDRSGNFFGVIYIQDSPTNPTGGLQLEIDLRDAHLFYEMGSRILIKTKGLYLGKRIGMYTMGSAFNVFGNLSVGRLPAPNVKKHFVTPCNSGVVLEPLPTTLANLNDSMLGTLVRLEAVELVSDEVGLPYALKKEETIRTLVNCNGEELRLLNSGYSDFQGTPLPQGNGTITGVLVKDGKGYQLVVRDTTDLQFTEIRCEDVVDEFTSTKIFISELADPDNNTAARFVELYSAEDEPLSLKGWTLRRYTNSNTDVSSTIDLSGNVIEGQSTFVISPNANSFETVYGFAPDLGVSINGPADSNGDDNLELVDPFGAIIDVFGVVGEDGSGTNHEFEDGKALRHNDIKQANPVFTFSEWTIYNDSGDEGTINSPLNAPEDFTPGEH</sequence>
<comment type="caution">
    <text evidence="3">The sequence shown here is derived from an EMBL/GenBank/DDBJ whole genome shotgun (WGS) entry which is preliminary data.</text>
</comment>
<dbReference type="OrthoDB" id="1492759at2"/>
<dbReference type="RefSeq" id="WP_126161410.1">
    <property type="nucleotide sequence ID" value="NZ_RQPJ01000002.1"/>
</dbReference>
<dbReference type="SUPFAM" id="SSF74853">
    <property type="entry name" value="Lamin A/C globular tail domain"/>
    <property type="match status" value="1"/>
</dbReference>
<dbReference type="InterPro" id="IPR036415">
    <property type="entry name" value="Lamin_tail_dom_sf"/>
</dbReference>
<dbReference type="PROSITE" id="PS51841">
    <property type="entry name" value="LTD"/>
    <property type="match status" value="1"/>
</dbReference>
<name>A0A430K6J2_9FLAO</name>
<feature type="region of interest" description="Disordered" evidence="1">
    <location>
        <begin position="436"/>
        <end position="457"/>
    </location>
</feature>
<feature type="domain" description="LTD" evidence="2">
    <location>
        <begin position="278"/>
        <end position="390"/>
    </location>
</feature>
<reference evidence="3 4" key="1">
    <citation type="submission" date="2018-11" db="EMBL/GenBank/DDBJ databases">
        <title>Arenibacter aquaticus sp.nov., a marine bacterium isolated from surface seawater in the South China Sea.</title>
        <authorList>
            <person name="Guo J."/>
            <person name="Sun J."/>
        </authorList>
    </citation>
    <scope>NUCLEOTIDE SEQUENCE [LARGE SCALE GENOMIC DNA]</scope>
    <source>
        <strain evidence="3 4">GUO666</strain>
    </source>
</reference>
<dbReference type="EMBL" id="RQPJ01000002">
    <property type="protein sequence ID" value="RTE54678.1"/>
    <property type="molecule type" value="Genomic_DNA"/>
</dbReference>
<dbReference type="AlphaFoldDB" id="A0A430K6J2"/>
<evidence type="ECO:0000313" key="4">
    <source>
        <dbReference type="Proteomes" id="UP000267585"/>
    </source>
</evidence>
<keyword evidence="4" id="KW-1185">Reference proteome</keyword>
<dbReference type="Pfam" id="PF18942">
    <property type="entry name" value="DUF5689"/>
    <property type="match status" value="1"/>
</dbReference>
<dbReference type="InterPro" id="IPR001322">
    <property type="entry name" value="Lamin_tail_dom"/>
</dbReference>
<gene>
    <name evidence="3" type="ORF">EHW67_05800</name>
</gene>
<evidence type="ECO:0000256" key="1">
    <source>
        <dbReference type="SAM" id="MobiDB-lite"/>
    </source>
</evidence>
<evidence type="ECO:0000313" key="3">
    <source>
        <dbReference type="EMBL" id="RTE54678.1"/>
    </source>
</evidence>
<accession>A0A430K6J2</accession>
<dbReference type="Proteomes" id="UP000267585">
    <property type="component" value="Unassembled WGS sequence"/>
</dbReference>
<protein>
    <submittedName>
        <fullName evidence="3">Lamin tail domain-containing protein</fullName>
    </submittedName>
</protein>
<dbReference type="PROSITE" id="PS51257">
    <property type="entry name" value="PROKAR_LIPOPROTEIN"/>
    <property type="match status" value="1"/>
</dbReference>
<proteinExistence type="predicted"/>
<evidence type="ECO:0000259" key="2">
    <source>
        <dbReference type="PROSITE" id="PS51841"/>
    </source>
</evidence>
<dbReference type="Pfam" id="PF00932">
    <property type="entry name" value="LTD"/>
    <property type="match status" value="1"/>
</dbReference>
<organism evidence="3 4">
    <name type="scientific">Arenibacter aquaticus</name>
    <dbReference type="NCBI Taxonomy" id="2489054"/>
    <lineage>
        <taxon>Bacteria</taxon>
        <taxon>Pseudomonadati</taxon>
        <taxon>Bacteroidota</taxon>
        <taxon>Flavobacteriia</taxon>
        <taxon>Flavobacteriales</taxon>
        <taxon>Flavobacteriaceae</taxon>
        <taxon>Arenibacter</taxon>
    </lineage>
</organism>